<keyword evidence="4" id="KW-1185">Reference proteome</keyword>
<dbReference type="PANTHER" id="PTHR39555:SF1">
    <property type="entry name" value="TYPE IV PILUS INNER MEMBRANE COMPONENT PILO"/>
    <property type="match status" value="1"/>
</dbReference>
<organism evidence="3 4">
    <name type="scientific">Chloracidobacterium validum</name>
    <dbReference type="NCBI Taxonomy" id="2821543"/>
    <lineage>
        <taxon>Bacteria</taxon>
        <taxon>Pseudomonadati</taxon>
        <taxon>Acidobacteriota</taxon>
        <taxon>Terriglobia</taxon>
        <taxon>Terriglobales</taxon>
        <taxon>Acidobacteriaceae</taxon>
        <taxon>Chloracidobacterium</taxon>
    </lineage>
</organism>
<dbReference type="InterPro" id="IPR014717">
    <property type="entry name" value="Transl_elong_EF1B/ribsomal_bS6"/>
</dbReference>
<dbReference type="RefSeq" id="WP_211428479.1">
    <property type="nucleotide sequence ID" value="NZ_CP072648.1"/>
</dbReference>
<feature type="transmembrane region" description="Helical" evidence="2">
    <location>
        <begin position="6"/>
        <end position="29"/>
    </location>
</feature>
<proteinExistence type="predicted"/>
<dbReference type="Proteomes" id="UP000676506">
    <property type="component" value="Chromosome 1"/>
</dbReference>
<reference evidence="3 4" key="1">
    <citation type="submission" date="2021-03" db="EMBL/GenBank/DDBJ databases">
        <title>Genomic and phenotypic characterization of Chloracidobacterium isolates provides evidence for multiple species.</title>
        <authorList>
            <person name="Saini M.K."/>
            <person name="Costas A.M.G."/>
            <person name="Tank M."/>
            <person name="Bryant D.A."/>
        </authorList>
    </citation>
    <scope>NUCLEOTIDE SEQUENCE [LARGE SCALE GENOMIC DNA]</scope>
    <source>
        <strain evidence="3 4">BV2-C</strain>
    </source>
</reference>
<accession>A0ABX8B6J5</accession>
<evidence type="ECO:0000313" key="3">
    <source>
        <dbReference type="EMBL" id="QUW02589.1"/>
    </source>
</evidence>
<gene>
    <name evidence="3" type="primary">pilO</name>
    <name evidence="3" type="ORF">J8C06_09585</name>
</gene>
<dbReference type="InterPro" id="IPR007445">
    <property type="entry name" value="PilO"/>
</dbReference>
<dbReference type="Gene3D" id="3.30.70.60">
    <property type="match status" value="1"/>
</dbReference>
<keyword evidence="2" id="KW-1133">Transmembrane helix</keyword>
<dbReference type="EMBL" id="CP072648">
    <property type="protein sequence ID" value="QUW02589.1"/>
    <property type="molecule type" value="Genomic_DNA"/>
</dbReference>
<keyword evidence="2" id="KW-0812">Transmembrane</keyword>
<keyword evidence="1" id="KW-0175">Coiled coil</keyword>
<sequence>MLERVPLWAQILIVIVGVGVFCFLIDLLMFSDIRTQAERDEKEAQKIDVEVRELENVRVQLNDYKKKIEEYMRDLQAYRVNIPEEVRLSETLAQLQNIARSRSAVVREFRPGNVQKRDFYYEKTVNVKAGTTYDQIGQLFADIAALQRIVKVSDVEIRQASAQTPKLTIEATYQLTTFFASEKDILGDEGEQK</sequence>
<dbReference type="Pfam" id="PF04350">
    <property type="entry name" value="PilO"/>
    <property type="match status" value="1"/>
</dbReference>
<evidence type="ECO:0000256" key="2">
    <source>
        <dbReference type="SAM" id="Phobius"/>
    </source>
</evidence>
<feature type="coiled-coil region" evidence="1">
    <location>
        <begin position="37"/>
        <end position="81"/>
    </location>
</feature>
<name>A0ABX8B6J5_9BACT</name>
<keyword evidence="2" id="KW-0472">Membrane</keyword>
<evidence type="ECO:0000313" key="4">
    <source>
        <dbReference type="Proteomes" id="UP000676506"/>
    </source>
</evidence>
<protein>
    <submittedName>
        <fullName evidence="3">Type 4a pilus biogenesis protein PilO</fullName>
    </submittedName>
</protein>
<dbReference type="PANTHER" id="PTHR39555">
    <property type="entry name" value="FIMBRIAL ASSEMBLY PROTEIN PILO-LIKE PROTEIN-RELATED"/>
    <property type="match status" value="1"/>
</dbReference>
<evidence type="ECO:0000256" key="1">
    <source>
        <dbReference type="SAM" id="Coils"/>
    </source>
</evidence>